<dbReference type="Proteomes" id="UP000054516">
    <property type="component" value="Unassembled WGS sequence"/>
</dbReference>
<feature type="compositionally biased region" description="Polar residues" evidence="2">
    <location>
        <begin position="431"/>
        <end position="456"/>
    </location>
</feature>
<dbReference type="GO" id="GO:0006511">
    <property type="term" value="P:ubiquitin-dependent protein catabolic process"/>
    <property type="evidence" value="ECO:0007669"/>
    <property type="project" value="TreeGrafter"/>
</dbReference>
<dbReference type="PANTHER" id="PTHR22765">
    <property type="entry name" value="RING FINGER AND PROTEASE ASSOCIATED DOMAIN-CONTAINING"/>
    <property type="match status" value="1"/>
</dbReference>
<keyword evidence="6" id="KW-1185">Reference proteome</keyword>
<dbReference type="FunFam" id="3.30.40.10:FF:000539">
    <property type="entry name" value="Ring finger domain protein"/>
    <property type="match status" value="1"/>
</dbReference>
<dbReference type="PANTHER" id="PTHR22765:SF434">
    <property type="entry name" value="GB|AAD18119.1-RELATED"/>
    <property type="match status" value="1"/>
</dbReference>
<accession>A0A1W2TJ08</accession>
<feature type="transmembrane region" description="Helical" evidence="3">
    <location>
        <begin position="84"/>
        <end position="109"/>
    </location>
</feature>
<keyword evidence="3" id="KW-0812">Transmembrane</keyword>
<keyword evidence="1" id="KW-0863">Zinc-finger</keyword>
<feature type="compositionally biased region" description="Polar residues" evidence="2">
    <location>
        <begin position="246"/>
        <end position="257"/>
    </location>
</feature>
<dbReference type="PROSITE" id="PS50089">
    <property type="entry name" value="ZF_RING_2"/>
    <property type="match status" value="1"/>
</dbReference>
<dbReference type="SMART" id="SM00184">
    <property type="entry name" value="RING"/>
    <property type="match status" value="1"/>
</dbReference>
<evidence type="ECO:0000259" key="4">
    <source>
        <dbReference type="PROSITE" id="PS50089"/>
    </source>
</evidence>
<evidence type="ECO:0000256" key="3">
    <source>
        <dbReference type="SAM" id="Phobius"/>
    </source>
</evidence>
<gene>
    <name evidence="5" type="ORF">SAMD00023353_1500320</name>
</gene>
<feature type="compositionally biased region" description="Basic and acidic residues" evidence="2">
    <location>
        <begin position="412"/>
        <end position="427"/>
    </location>
</feature>
<reference evidence="5" key="1">
    <citation type="submission" date="2016-03" db="EMBL/GenBank/DDBJ databases">
        <title>Draft genome sequence of Rosellinia necatrix.</title>
        <authorList>
            <person name="Kanematsu S."/>
        </authorList>
    </citation>
    <scope>NUCLEOTIDE SEQUENCE [LARGE SCALE GENOMIC DNA]</scope>
    <source>
        <strain evidence="5">W97</strain>
    </source>
</reference>
<dbReference type="OrthoDB" id="8062037at2759"/>
<evidence type="ECO:0000313" key="6">
    <source>
        <dbReference type="Proteomes" id="UP000054516"/>
    </source>
</evidence>
<feature type="region of interest" description="Disordered" evidence="2">
    <location>
        <begin position="356"/>
        <end position="388"/>
    </location>
</feature>
<sequence>MENLNHAIADGAHVVARMVEHHARQVTIATASAIISATASGFVADAPAPSMTSMMSSSAVASPTPSADTTDNKKDGGGGSSSPLLFFVALGFGVVFTNLWIIVGVKYCFRYNARNRAMARVDENGEPIDLQNMPARPHRRRREKKLMTMDEVNEKFPMVKYKTWVVERKKEGLPTAGGISAPPSRANSVRSVEGIVPEHTLDRQEPIREPATDNTREASHTTEVDSKTTDKNEQKPADATPDTTPITSVNADTTVTSDAPAVKPVQTEATPTAKDAENRTSEDDEDDEDDHINAAMDPDLMGSSGDTCAICIDTLEDDDDVRGLTCGHAFHAVCLDPWLTNRRACCPLCKADYYTPKVRPQPPEGEARDPNAPVPNPDPARNNGRLNYPRTPVRSFAWSHFRDAPRQLFPSRFHDAARDPGQADRYYRPRQQPTHPSRRSTANQGPPSTEENNGNVVTRFRNRFPPFVLDRVMRRNREAQAAGVQSGSPSSGTAHPSVTPSQLESGVRPSTQPN</sequence>
<dbReference type="AlphaFoldDB" id="A0A1W2TJ08"/>
<protein>
    <submittedName>
        <fullName evidence="5">Putative ring-8 protein</fullName>
    </submittedName>
</protein>
<feature type="domain" description="RING-type" evidence="4">
    <location>
        <begin position="308"/>
        <end position="350"/>
    </location>
</feature>
<dbReference type="Pfam" id="PF13639">
    <property type="entry name" value="zf-RING_2"/>
    <property type="match status" value="1"/>
</dbReference>
<name>A0A1W2TJ08_ROSNE</name>
<dbReference type="STRING" id="77044.A0A1W2TJ08"/>
<keyword evidence="1" id="KW-0479">Metal-binding</keyword>
<feature type="region of interest" description="Disordered" evidence="2">
    <location>
        <begin position="409"/>
        <end position="514"/>
    </location>
</feature>
<feature type="compositionally biased region" description="Basic and acidic residues" evidence="2">
    <location>
        <begin position="199"/>
        <end position="236"/>
    </location>
</feature>
<dbReference type="CDD" id="cd16473">
    <property type="entry name" value="RING-H2_RNF103"/>
    <property type="match status" value="1"/>
</dbReference>
<feature type="compositionally biased region" description="Polar residues" evidence="2">
    <location>
        <begin position="483"/>
        <end position="514"/>
    </location>
</feature>
<feature type="region of interest" description="Disordered" evidence="2">
    <location>
        <begin position="173"/>
        <end position="300"/>
    </location>
</feature>
<dbReference type="GO" id="GO:0008270">
    <property type="term" value="F:zinc ion binding"/>
    <property type="evidence" value="ECO:0007669"/>
    <property type="project" value="UniProtKB-KW"/>
</dbReference>
<dbReference type="GO" id="GO:0061630">
    <property type="term" value="F:ubiquitin protein ligase activity"/>
    <property type="evidence" value="ECO:0007669"/>
    <property type="project" value="TreeGrafter"/>
</dbReference>
<evidence type="ECO:0000313" key="5">
    <source>
        <dbReference type="EMBL" id="GAP88190.1"/>
    </source>
</evidence>
<keyword evidence="1" id="KW-0862">Zinc</keyword>
<dbReference type="InterPro" id="IPR013083">
    <property type="entry name" value="Znf_RING/FYVE/PHD"/>
</dbReference>
<feature type="transmembrane region" description="Helical" evidence="3">
    <location>
        <begin position="26"/>
        <end position="44"/>
    </location>
</feature>
<dbReference type="EMBL" id="DF977460">
    <property type="protein sequence ID" value="GAP88190.1"/>
    <property type="molecule type" value="Genomic_DNA"/>
</dbReference>
<dbReference type="SUPFAM" id="SSF57850">
    <property type="entry name" value="RING/U-box"/>
    <property type="match status" value="1"/>
</dbReference>
<dbReference type="GO" id="GO:0005737">
    <property type="term" value="C:cytoplasm"/>
    <property type="evidence" value="ECO:0007669"/>
    <property type="project" value="TreeGrafter"/>
</dbReference>
<dbReference type="OMA" id="TKYKQWK"/>
<feature type="compositionally biased region" description="Low complexity" evidence="2">
    <location>
        <begin position="53"/>
        <end position="69"/>
    </location>
</feature>
<evidence type="ECO:0000256" key="1">
    <source>
        <dbReference type="PROSITE-ProRule" id="PRU00175"/>
    </source>
</evidence>
<organism evidence="5">
    <name type="scientific">Rosellinia necatrix</name>
    <name type="common">White root-rot fungus</name>
    <dbReference type="NCBI Taxonomy" id="77044"/>
    <lineage>
        <taxon>Eukaryota</taxon>
        <taxon>Fungi</taxon>
        <taxon>Dikarya</taxon>
        <taxon>Ascomycota</taxon>
        <taxon>Pezizomycotina</taxon>
        <taxon>Sordariomycetes</taxon>
        <taxon>Xylariomycetidae</taxon>
        <taxon>Xylariales</taxon>
        <taxon>Xylariaceae</taxon>
        <taxon>Rosellinia</taxon>
    </lineage>
</organism>
<keyword evidence="3" id="KW-0472">Membrane</keyword>
<dbReference type="Gene3D" id="3.30.40.10">
    <property type="entry name" value="Zinc/RING finger domain, C3HC4 (zinc finger)"/>
    <property type="match status" value="1"/>
</dbReference>
<proteinExistence type="predicted"/>
<dbReference type="InterPro" id="IPR051826">
    <property type="entry name" value="E3_ubiquitin-ligase_domain"/>
</dbReference>
<evidence type="ECO:0000256" key="2">
    <source>
        <dbReference type="SAM" id="MobiDB-lite"/>
    </source>
</evidence>
<keyword evidence="3" id="KW-1133">Transmembrane helix</keyword>
<dbReference type="InterPro" id="IPR001841">
    <property type="entry name" value="Znf_RING"/>
</dbReference>
<feature type="region of interest" description="Disordered" evidence="2">
    <location>
        <begin position="53"/>
        <end position="76"/>
    </location>
</feature>